<reference evidence="2 3" key="1">
    <citation type="journal article" date="2007" name="J. Bacteriol.">
        <title>Whole-genome analysis of the methyl tert-butyl ether-degrading beta-proteobacterium Methylibium petroleiphilum PM1.</title>
        <authorList>
            <person name="Kane S.R."/>
            <person name="Chakicherla A.Y."/>
            <person name="Chain P.S.G."/>
            <person name="Schmidt R."/>
            <person name="Shin M.W."/>
            <person name="Legler T.C."/>
            <person name="Scow K.M."/>
            <person name="Larimer F.W."/>
            <person name="Lucas S.M."/>
            <person name="Richardson P.M."/>
            <person name="Hristova K.R."/>
        </authorList>
    </citation>
    <scope>NUCLEOTIDE SEQUENCE [LARGE SCALE GENOMIC DNA]</scope>
    <source>
        <strain evidence="3">ATCC BAA-1232 / LMG 22953 / PM1</strain>
    </source>
</reference>
<dbReference type="PROSITE" id="PS50851">
    <property type="entry name" value="CHEW"/>
    <property type="match status" value="1"/>
</dbReference>
<dbReference type="GO" id="GO:0007165">
    <property type="term" value="P:signal transduction"/>
    <property type="evidence" value="ECO:0007669"/>
    <property type="project" value="InterPro"/>
</dbReference>
<dbReference type="InterPro" id="IPR039315">
    <property type="entry name" value="CheW"/>
</dbReference>
<dbReference type="eggNOG" id="COG0835">
    <property type="taxonomic scope" value="Bacteria"/>
</dbReference>
<dbReference type="GO" id="GO:0005829">
    <property type="term" value="C:cytosol"/>
    <property type="evidence" value="ECO:0007669"/>
    <property type="project" value="TreeGrafter"/>
</dbReference>
<dbReference type="RefSeq" id="WP_011830764.1">
    <property type="nucleotide sequence ID" value="NC_008825.1"/>
</dbReference>
<name>A2SKQ2_METPP</name>
<evidence type="ECO:0000313" key="3">
    <source>
        <dbReference type="Proteomes" id="UP000000366"/>
    </source>
</evidence>
<organism evidence="2 3">
    <name type="scientific">Methylibium petroleiphilum (strain ATCC BAA-1232 / LMG 22953 / PM1)</name>
    <dbReference type="NCBI Taxonomy" id="420662"/>
    <lineage>
        <taxon>Bacteria</taxon>
        <taxon>Pseudomonadati</taxon>
        <taxon>Pseudomonadota</taxon>
        <taxon>Betaproteobacteria</taxon>
        <taxon>Burkholderiales</taxon>
        <taxon>Sphaerotilaceae</taxon>
        <taxon>Methylibium</taxon>
    </lineage>
</organism>
<keyword evidence="3" id="KW-1185">Reference proteome</keyword>
<dbReference type="Pfam" id="PF01584">
    <property type="entry name" value="CheW"/>
    <property type="match status" value="1"/>
</dbReference>
<dbReference type="PANTHER" id="PTHR22617:SF43">
    <property type="entry name" value="PROTEIN PILI"/>
    <property type="match status" value="1"/>
</dbReference>
<dbReference type="InterPro" id="IPR002545">
    <property type="entry name" value="CheW-lke_dom"/>
</dbReference>
<proteinExistence type="predicted"/>
<evidence type="ECO:0000313" key="2">
    <source>
        <dbReference type="EMBL" id="ABM96141.1"/>
    </source>
</evidence>
<dbReference type="Gene3D" id="2.40.50.180">
    <property type="entry name" value="CheA-289, Domain 4"/>
    <property type="match status" value="1"/>
</dbReference>
<gene>
    <name evidence="2" type="primary">pilI</name>
    <name evidence="2" type="ordered locus">Mpe_A3188</name>
</gene>
<dbReference type="SUPFAM" id="SSF50341">
    <property type="entry name" value="CheW-like"/>
    <property type="match status" value="1"/>
</dbReference>
<dbReference type="PANTHER" id="PTHR22617">
    <property type="entry name" value="CHEMOTAXIS SENSOR HISTIDINE KINASE-RELATED"/>
    <property type="match status" value="1"/>
</dbReference>
<dbReference type="KEGG" id="mpt:Mpe_A3188"/>
<dbReference type="SMART" id="SM00260">
    <property type="entry name" value="CheW"/>
    <property type="match status" value="1"/>
</dbReference>
<feature type="domain" description="CheW-like" evidence="1">
    <location>
        <begin position="28"/>
        <end position="169"/>
    </location>
</feature>
<evidence type="ECO:0000259" key="1">
    <source>
        <dbReference type="PROSITE" id="PS50851"/>
    </source>
</evidence>
<sequence length="174" mass="18753">MAKKEALRELQTRLAERLQAARLQKSETATWLAVECGGQGLLLPLGQASEIFPLTALMPVPHTGAWFLGVANLRGRLHGVVDLAVFLGLRAAPPQEFGPQSRLIAFNPALEVNCALLVDRLAGLRSADQLRVVPDEAAHPAFAGATYADAGGRRWQEIVLAELAGEEAFLRIAR</sequence>
<protein>
    <submittedName>
        <fullName evidence="2">Twitching motility signal transduction protein</fullName>
    </submittedName>
</protein>
<dbReference type="STRING" id="420662.Mpe_A3188"/>
<dbReference type="AlphaFoldDB" id="A2SKQ2"/>
<dbReference type="GO" id="GO:0006935">
    <property type="term" value="P:chemotaxis"/>
    <property type="evidence" value="ECO:0007669"/>
    <property type="project" value="InterPro"/>
</dbReference>
<dbReference type="EMBL" id="CP000555">
    <property type="protein sequence ID" value="ABM96141.1"/>
    <property type="molecule type" value="Genomic_DNA"/>
</dbReference>
<dbReference type="HOGENOM" id="CLU_048995_6_0_4"/>
<accession>A2SKQ2</accession>
<dbReference type="Proteomes" id="UP000000366">
    <property type="component" value="Chromosome"/>
</dbReference>
<dbReference type="InterPro" id="IPR036061">
    <property type="entry name" value="CheW-like_dom_sf"/>
</dbReference>